<evidence type="ECO:0000313" key="3">
    <source>
        <dbReference type="Proteomes" id="UP001232445"/>
    </source>
</evidence>
<accession>A0ABU0CNQ9</accession>
<organism evidence="2 3">
    <name type="scientific">Caldalkalibacillus uzonensis</name>
    <dbReference type="NCBI Taxonomy" id="353224"/>
    <lineage>
        <taxon>Bacteria</taxon>
        <taxon>Bacillati</taxon>
        <taxon>Bacillota</taxon>
        <taxon>Bacilli</taxon>
        <taxon>Bacillales</taxon>
        <taxon>Bacillaceae</taxon>
        <taxon>Caldalkalibacillus</taxon>
    </lineage>
</organism>
<proteinExistence type="predicted"/>
<evidence type="ECO:0000259" key="1">
    <source>
        <dbReference type="Pfam" id="PF12704"/>
    </source>
</evidence>
<evidence type="ECO:0000313" key="2">
    <source>
        <dbReference type="EMBL" id="MDQ0338047.1"/>
    </source>
</evidence>
<feature type="domain" description="MacB-like periplasmic core" evidence="1">
    <location>
        <begin position="4"/>
        <end position="67"/>
    </location>
</feature>
<gene>
    <name evidence="2" type="ORF">J2S00_000830</name>
</gene>
<name>A0ABU0CNQ9_9BACI</name>
<dbReference type="EMBL" id="JAUSUQ010000002">
    <property type="protein sequence ID" value="MDQ0338047.1"/>
    <property type="molecule type" value="Genomic_DNA"/>
</dbReference>
<dbReference type="Proteomes" id="UP001232445">
    <property type="component" value="Unassembled WGS sequence"/>
</dbReference>
<dbReference type="InterPro" id="IPR025857">
    <property type="entry name" value="MacB_PCD"/>
</dbReference>
<comment type="caution">
    <text evidence="2">The sequence shown here is derived from an EMBL/GenBank/DDBJ whole genome shotgun (WGS) entry which is preliminary data.</text>
</comment>
<protein>
    <submittedName>
        <fullName evidence="2">ABC-type lipoprotein release transport system permease subunit</fullName>
    </submittedName>
</protein>
<keyword evidence="2" id="KW-0449">Lipoprotein</keyword>
<keyword evidence="3" id="KW-1185">Reference proteome</keyword>
<dbReference type="Pfam" id="PF12704">
    <property type="entry name" value="MacB_PCD"/>
    <property type="match status" value="1"/>
</dbReference>
<reference evidence="2 3" key="1">
    <citation type="submission" date="2023-07" db="EMBL/GenBank/DDBJ databases">
        <title>Genomic Encyclopedia of Type Strains, Phase IV (KMG-IV): sequencing the most valuable type-strain genomes for metagenomic binning, comparative biology and taxonomic classification.</title>
        <authorList>
            <person name="Goeker M."/>
        </authorList>
    </citation>
    <scope>NUCLEOTIDE SEQUENCE [LARGE SCALE GENOMIC DNA]</scope>
    <source>
        <strain evidence="2 3">DSM 17740</strain>
    </source>
</reference>
<sequence length="82" mass="9162">MKLTENHLDRFSQINGVQDIAPVVSGRVNVKNGNQSIQVSLTGVTASYQTVRDTQPAQGRFITDMDHEYLLEQNLPLGNTYK</sequence>